<comment type="caution">
    <text evidence="1">The sequence shown here is derived from an EMBL/GenBank/DDBJ whole genome shotgun (WGS) entry which is preliminary data.</text>
</comment>
<organism evidence="1 2">
    <name type="scientific">Mucilaginibacter pedocola</name>
    <dbReference type="NCBI Taxonomy" id="1792845"/>
    <lineage>
        <taxon>Bacteria</taxon>
        <taxon>Pseudomonadati</taxon>
        <taxon>Bacteroidota</taxon>
        <taxon>Sphingobacteriia</taxon>
        <taxon>Sphingobacteriales</taxon>
        <taxon>Sphingobacteriaceae</taxon>
        <taxon>Mucilaginibacter</taxon>
    </lineage>
</organism>
<dbReference type="Proteomes" id="UP000189739">
    <property type="component" value="Unassembled WGS sequence"/>
</dbReference>
<accession>A0A1S9PHJ8</accession>
<dbReference type="AlphaFoldDB" id="A0A1S9PHJ8"/>
<dbReference type="EMBL" id="MBTF01000007">
    <property type="protein sequence ID" value="OOQ60423.1"/>
    <property type="molecule type" value="Genomic_DNA"/>
</dbReference>
<protein>
    <submittedName>
        <fullName evidence="1">Uncharacterized protein</fullName>
    </submittedName>
</protein>
<keyword evidence="2" id="KW-1185">Reference proteome</keyword>
<evidence type="ECO:0000313" key="1">
    <source>
        <dbReference type="EMBL" id="OOQ60423.1"/>
    </source>
</evidence>
<evidence type="ECO:0000313" key="2">
    <source>
        <dbReference type="Proteomes" id="UP000189739"/>
    </source>
</evidence>
<proteinExistence type="predicted"/>
<reference evidence="1 2" key="1">
    <citation type="submission" date="2016-07" db="EMBL/GenBank/DDBJ databases">
        <title>Genomic analysis of zinc-resistant bacterium Mucilaginibacter pedocola TBZ30.</title>
        <authorList>
            <person name="Huang J."/>
            <person name="Tang J."/>
        </authorList>
    </citation>
    <scope>NUCLEOTIDE SEQUENCE [LARGE SCALE GENOMIC DNA]</scope>
    <source>
        <strain evidence="1 2">TBZ30</strain>
    </source>
</reference>
<gene>
    <name evidence="1" type="ORF">BC343_25765</name>
</gene>
<name>A0A1S9PHJ8_9SPHI</name>
<sequence>MPDLDIDMPQIPAGIDDLMRFAAMIESQMPRSALGNIFLLPSAITVKDQTEMGVLMISRALLKRSAK</sequence>